<dbReference type="InterPro" id="IPR039883">
    <property type="entry name" value="Fcf2/DNTTIP2"/>
</dbReference>
<keyword evidence="5" id="KW-1185">Reference proteome</keyword>
<feature type="domain" description="Fcf2 pre-rRNA processing C-terminal" evidence="3">
    <location>
        <begin position="1"/>
        <end position="35"/>
    </location>
</feature>
<protein>
    <submittedName>
        <fullName evidence="4">Deoxynucleotidyltransferase terminal-interacting protein 2</fullName>
    </submittedName>
</protein>
<name>R0KT04_ANAPL</name>
<feature type="non-terminal residue" evidence="4">
    <location>
        <position position="36"/>
    </location>
</feature>
<evidence type="ECO:0000256" key="2">
    <source>
        <dbReference type="ARBA" id="ARBA00023242"/>
    </source>
</evidence>
<evidence type="ECO:0000259" key="3">
    <source>
        <dbReference type="Pfam" id="PF08698"/>
    </source>
</evidence>
<accession>R0KT04</accession>
<keyword evidence="2" id="KW-0539">Nucleus</keyword>
<dbReference type="EMBL" id="KB744020">
    <property type="protein sequence ID" value="EOA96383.1"/>
    <property type="molecule type" value="Genomic_DNA"/>
</dbReference>
<evidence type="ECO:0000313" key="5">
    <source>
        <dbReference type="Proteomes" id="UP000296049"/>
    </source>
</evidence>
<dbReference type="GO" id="GO:0005730">
    <property type="term" value="C:nucleolus"/>
    <property type="evidence" value="ECO:0007669"/>
    <property type="project" value="UniProtKB-SubCell"/>
</dbReference>
<reference evidence="5" key="1">
    <citation type="journal article" date="2013" name="Nat. Genet.">
        <title>The duck genome and transcriptome provide insight into an avian influenza virus reservoir species.</title>
        <authorList>
            <person name="Huang Y."/>
            <person name="Li Y."/>
            <person name="Burt D.W."/>
            <person name="Chen H."/>
            <person name="Zhang Y."/>
            <person name="Qian W."/>
            <person name="Kim H."/>
            <person name="Gan S."/>
            <person name="Zhao Y."/>
            <person name="Li J."/>
            <person name="Yi K."/>
            <person name="Feng H."/>
            <person name="Zhu P."/>
            <person name="Li B."/>
            <person name="Liu Q."/>
            <person name="Fairley S."/>
            <person name="Magor K.E."/>
            <person name="Du Z."/>
            <person name="Hu X."/>
            <person name="Goodman L."/>
            <person name="Tafer H."/>
            <person name="Vignal A."/>
            <person name="Lee T."/>
            <person name="Kim K.W."/>
            <person name="Sheng Z."/>
            <person name="An Y."/>
            <person name="Searle S."/>
            <person name="Herrero J."/>
            <person name="Groenen M.A."/>
            <person name="Crooijmans R.P."/>
            <person name="Faraut T."/>
            <person name="Cai Q."/>
            <person name="Webster R.G."/>
            <person name="Aldridge J.R."/>
            <person name="Warren W.C."/>
            <person name="Bartschat S."/>
            <person name="Kehr S."/>
            <person name="Marz M."/>
            <person name="Stadler P.F."/>
            <person name="Smith J."/>
            <person name="Kraus R.H."/>
            <person name="Zhao Y."/>
            <person name="Ren L."/>
            <person name="Fei J."/>
            <person name="Morisson M."/>
            <person name="Kaiser P."/>
            <person name="Griffin D.K."/>
            <person name="Rao M."/>
            <person name="Pitel F."/>
            <person name="Wang J."/>
            <person name="Li N."/>
        </authorList>
    </citation>
    <scope>NUCLEOTIDE SEQUENCE [LARGE SCALE GENOMIC DNA]</scope>
</reference>
<organism evidence="4 5">
    <name type="scientific">Anas platyrhynchos</name>
    <name type="common">Mallard</name>
    <name type="synonym">Anas boschas</name>
    <dbReference type="NCBI Taxonomy" id="8839"/>
    <lineage>
        <taxon>Eukaryota</taxon>
        <taxon>Metazoa</taxon>
        <taxon>Chordata</taxon>
        <taxon>Craniata</taxon>
        <taxon>Vertebrata</taxon>
        <taxon>Euteleostomi</taxon>
        <taxon>Archelosauria</taxon>
        <taxon>Archosauria</taxon>
        <taxon>Dinosauria</taxon>
        <taxon>Saurischia</taxon>
        <taxon>Theropoda</taxon>
        <taxon>Coelurosauria</taxon>
        <taxon>Aves</taxon>
        <taxon>Neognathae</taxon>
        <taxon>Galloanserae</taxon>
        <taxon>Anseriformes</taxon>
        <taxon>Anatidae</taxon>
        <taxon>Anatinae</taxon>
        <taxon>Anas</taxon>
    </lineage>
</organism>
<dbReference type="GO" id="GO:0016740">
    <property type="term" value="F:transferase activity"/>
    <property type="evidence" value="ECO:0007669"/>
    <property type="project" value="UniProtKB-KW"/>
</dbReference>
<keyword evidence="4" id="KW-0808">Transferase</keyword>
<dbReference type="Pfam" id="PF08698">
    <property type="entry name" value="Fcf2"/>
    <property type="match status" value="1"/>
</dbReference>
<dbReference type="InterPro" id="IPR014810">
    <property type="entry name" value="Fcf2_C"/>
</dbReference>
<dbReference type="GO" id="GO:0003723">
    <property type="term" value="F:RNA binding"/>
    <property type="evidence" value="ECO:0007669"/>
    <property type="project" value="TreeGrafter"/>
</dbReference>
<gene>
    <name evidence="4" type="ORF">Anapl_07515</name>
</gene>
<dbReference type="Proteomes" id="UP000296049">
    <property type="component" value="Unassembled WGS sequence"/>
</dbReference>
<dbReference type="PANTHER" id="PTHR21686:SF12">
    <property type="entry name" value="DEOXYNUCLEOTIDYLTRANSFERASE TERMINAL-INTERACTING PROTEIN 2"/>
    <property type="match status" value="1"/>
</dbReference>
<dbReference type="GO" id="GO:0006396">
    <property type="term" value="P:RNA processing"/>
    <property type="evidence" value="ECO:0007669"/>
    <property type="project" value="TreeGrafter"/>
</dbReference>
<dbReference type="PANTHER" id="PTHR21686">
    <property type="entry name" value="DEOXYNUCLEOTIDYLTRANSFERASE TERMINAL-INTERACTING PROTEIN 2"/>
    <property type="match status" value="1"/>
</dbReference>
<feature type="non-terminal residue" evidence="4">
    <location>
        <position position="1"/>
    </location>
</feature>
<evidence type="ECO:0000313" key="4">
    <source>
        <dbReference type="EMBL" id="EOA96383.1"/>
    </source>
</evidence>
<sequence length="36" mass="4203">VGTVVDSPIDFYHSRIPKKQRKKTIVEELLADSEFR</sequence>
<comment type="subcellular location">
    <subcellularLocation>
        <location evidence="1">Nucleus</location>
        <location evidence="1">Nucleolus</location>
    </subcellularLocation>
</comment>
<dbReference type="AlphaFoldDB" id="R0KT04"/>
<proteinExistence type="predicted"/>
<evidence type="ECO:0000256" key="1">
    <source>
        <dbReference type="ARBA" id="ARBA00004604"/>
    </source>
</evidence>